<dbReference type="SMART" id="SM00343">
    <property type="entry name" value="ZnF_C2HC"/>
    <property type="match status" value="1"/>
</dbReference>
<evidence type="ECO:0000256" key="2">
    <source>
        <dbReference type="SAM" id="Coils"/>
    </source>
</evidence>
<feature type="coiled-coil region" evidence="2">
    <location>
        <begin position="344"/>
        <end position="406"/>
    </location>
</feature>
<organism evidence="4">
    <name type="scientific">Tanacetum cinerariifolium</name>
    <name type="common">Dalmatian daisy</name>
    <name type="synonym">Chrysanthemum cinerariifolium</name>
    <dbReference type="NCBI Taxonomy" id="118510"/>
    <lineage>
        <taxon>Eukaryota</taxon>
        <taxon>Viridiplantae</taxon>
        <taxon>Streptophyta</taxon>
        <taxon>Embryophyta</taxon>
        <taxon>Tracheophyta</taxon>
        <taxon>Spermatophyta</taxon>
        <taxon>Magnoliopsida</taxon>
        <taxon>eudicotyledons</taxon>
        <taxon>Gunneridae</taxon>
        <taxon>Pentapetalae</taxon>
        <taxon>asterids</taxon>
        <taxon>campanulids</taxon>
        <taxon>Asterales</taxon>
        <taxon>Asteraceae</taxon>
        <taxon>Asteroideae</taxon>
        <taxon>Anthemideae</taxon>
        <taxon>Anthemidinae</taxon>
        <taxon>Tanacetum</taxon>
    </lineage>
</organism>
<proteinExistence type="predicted"/>
<protein>
    <recommendedName>
        <fullName evidence="3">CCHC-type domain-containing protein</fullName>
    </recommendedName>
</protein>
<dbReference type="Pfam" id="PF00098">
    <property type="entry name" value="zf-CCHC"/>
    <property type="match status" value="1"/>
</dbReference>
<gene>
    <name evidence="4" type="ORF">Tci_611800</name>
</gene>
<reference evidence="4" key="1">
    <citation type="journal article" date="2019" name="Sci. Rep.">
        <title>Draft genome of Tanacetum cinerariifolium, the natural source of mosquito coil.</title>
        <authorList>
            <person name="Yamashiro T."/>
            <person name="Shiraishi A."/>
            <person name="Satake H."/>
            <person name="Nakayama K."/>
        </authorList>
    </citation>
    <scope>NUCLEOTIDE SEQUENCE</scope>
</reference>
<dbReference type="Gene3D" id="4.10.60.10">
    <property type="entry name" value="Zinc finger, CCHC-type"/>
    <property type="match status" value="1"/>
</dbReference>
<keyword evidence="1" id="KW-0862">Zinc</keyword>
<evidence type="ECO:0000313" key="4">
    <source>
        <dbReference type="EMBL" id="GFA39828.1"/>
    </source>
</evidence>
<feature type="non-terminal residue" evidence="4">
    <location>
        <position position="1"/>
    </location>
</feature>
<feature type="domain" description="CCHC-type" evidence="3">
    <location>
        <begin position="156"/>
        <end position="170"/>
    </location>
</feature>
<keyword evidence="1" id="KW-0479">Metal-binding</keyword>
<dbReference type="GO" id="GO:0008270">
    <property type="term" value="F:zinc ion binding"/>
    <property type="evidence" value="ECO:0007669"/>
    <property type="project" value="UniProtKB-KW"/>
</dbReference>
<dbReference type="AlphaFoldDB" id="A0A699JIZ1"/>
<dbReference type="SUPFAM" id="SSF57756">
    <property type="entry name" value="Retrovirus zinc finger-like domains"/>
    <property type="match status" value="1"/>
</dbReference>
<dbReference type="EMBL" id="BKCJ010417150">
    <property type="protein sequence ID" value="GFA39828.1"/>
    <property type="molecule type" value="Genomic_DNA"/>
</dbReference>
<dbReference type="PROSITE" id="PS50158">
    <property type="entry name" value="ZF_CCHC"/>
    <property type="match status" value="1"/>
</dbReference>
<name>A0A699JIZ1_TANCI</name>
<accession>A0A699JIZ1</accession>
<evidence type="ECO:0000259" key="3">
    <source>
        <dbReference type="PROSITE" id="PS50158"/>
    </source>
</evidence>
<dbReference type="InterPro" id="IPR036875">
    <property type="entry name" value="Znf_CCHC_sf"/>
</dbReference>
<sequence>AQQFANTHDPLALMANTQTPIHLDQSSLITYIRHPQPNNNFVLQPLFNTNYMQQLTQNLEDISDPTTAIDMTLELMAKAFTLNNTTLTNNNQRSSSNPSNMQIAQPSMNMDQDRQMLMVEDNVGNQFRPNAVQNNGNVVPAPAEGNVNVINGNPIRCYNCRGEGHYANNCTVKPRKRDAAYIQTQLQIAQKDKAGIQLNSKEFDFMAAPGAYDVIKKVTANYNLHDNLQQTSTSGTQSDKAPVYDTDGSAENDSNVIFAVSSVKQSGGIVKQHPANVEETQAAKFVRDFKSLAKEADESLVKHKAFELEIERILRVVFSRNIMSVVQNNSVEDTSNLQTELEPYNDMQQKIERLQAQLGDLKGKSKDTSCVSDTLNPLPQKLENENVELEFQVQNYEKENAHLKTVYKNLFDSINVTWTQTKTIINSLQTKLHDTIYENAKLRAQLFDKVSKQKDTTRETSVNTKFAKQSILGKLPSSSRPKLYDVTPLPKSTAFPKVGETNALSNSVTSNTVPSSQEPNVVTNDNVISPETFRMNPFKAFRVDNFVSNKHVKASVRTKPITVS</sequence>
<evidence type="ECO:0000256" key="1">
    <source>
        <dbReference type="PROSITE-ProRule" id="PRU00047"/>
    </source>
</evidence>
<comment type="caution">
    <text evidence="4">The sequence shown here is derived from an EMBL/GenBank/DDBJ whole genome shotgun (WGS) entry which is preliminary data.</text>
</comment>
<keyword evidence="2" id="KW-0175">Coiled coil</keyword>
<dbReference type="InterPro" id="IPR001878">
    <property type="entry name" value="Znf_CCHC"/>
</dbReference>
<keyword evidence="1" id="KW-0863">Zinc-finger</keyword>
<dbReference type="GO" id="GO:0003676">
    <property type="term" value="F:nucleic acid binding"/>
    <property type="evidence" value="ECO:0007669"/>
    <property type="project" value="InterPro"/>
</dbReference>